<dbReference type="Pfam" id="PF02826">
    <property type="entry name" value="2-Hacid_dh_C"/>
    <property type="match status" value="1"/>
</dbReference>
<dbReference type="PROSITE" id="PS00671">
    <property type="entry name" value="D_2_HYDROXYACID_DH_3"/>
    <property type="match status" value="1"/>
</dbReference>
<keyword evidence="8" id="KW-1185">Reference proteome</keyword>
<dbReference type="GO" id="GO:0051287">
    <property type="term" value="F:NAD binding"/>
    <property type="evidence" value="ECO:0007669"/>
    <property type="project" value="InterPro"/>
</dbReference>
<comment type="similarity">
    <text evidence="1 4">Belongs to the D-isomer specific 2-hydroxyacid dehydrogenase family.</text>
</comment>
<evidence type="ECO:0000256" key="1">
    <source>
        <dbReference type="ARBA" id="ARBA00005854"/>
    </source>
</evidence>
<organism evidence="7 8">
    <name type="scientific">Actinophytocola algeriensis</name>
    <dbReference type="NCBI Taxonomy" id="1768010"/>
    <lineage>
        <taxon>Bacteria</taxon>
        <taxon>Bacillati</taxon>
        <taxon>Actinomycetota</taxon>
        <taxon>Actinomycetes</taxon>
        <taxon>Pseudonocardiales</taxon>
        <taxon>Pseudonocardiaceae</taxon>
    </lineage>
</organism>
<dbReference type="Proteomes" id="UP000520767">
    <property type="component" value="Unassembled WGS sequence"/>
</dbReference>
<dbReference type="GO" id="GO:0016616">
    <property type="term" value="F:oxidoreductase activity, acting on the CH-OH group of donors, NAD or NADP as acceptor"/>
    <property type="evidence" value="ECO:0007669"/>
    <property type="project" value="InterPro"/>
</dbReference>
<dbReference type="SUPFAM" id="SSF52283">
    <property type="entry name" value="Formate/glycerate dehydrogenase catalytic domain-like"/>
    <property type="match status" value="1"/>
</dbReference>
<dbReference type="InterPro" id="IPR006140">
    <property type="entry name" value="D-isomer_DH_NAD-bd"/>
</dbReference>
<dbReference type="SUPFAM" id="SSF51735">
    <property type="entry name" value="NAD(P)-binding Rossmann-fold domains"/>
    <property type="match status" value="1"/>
</dbReference>
<gene>
    <name evidence="7" type="ORF">FHR82_008004</name>
</gene>
<dbReference type="RefSeq" id="WP_184815723.1">
    <property type="nucleotide sequence ID" value="NZ_JACHJQ010000010.1"/>
</dbReference>
<dbReference type="InterPro" id="IPR036291">
    <property type="entry name" value="NAD(P)-bd_dom_sf"/>
</dbReference>
<reference evidence="7 8" key="1">
    <citation type="submission" date="2020-08" db="EMBL/GenBank/DDBJ databases">
        <title>Genomic Encyclopedia of Type Strains, Phase III (KMG-III): the genomes of soil and plant-associated and newly described type strains.</title>
        <authorList>
            <person name="Whitman W."/>
        </authorList>
    </citation>
    <scope>NUCLEOTIDE SEQUENCE [LARGE SCALE GENOMIC DNA]</scope>
    <source>
        <strain evidence="7 8">CECT 8960</strain>
    </source>
</reference>
<dbReference type="Gene3D" id="3.40.50.720">
    <property type="entry name" value="NAD(P)-binding Rossmann-like Domain"/>
    <property type="match status" value="2"/>
</dbReference>
<evidence type="ECO:0000259" key="6">
    <source>
        <dbReference type="Pfam" id="PF02826"/>
    </source>
</evidence>
<name>A0A7W7QEC2_9PSEU</name>
<evidence type="ECO:0000256" key="2">
    <source>
        <dbReference type="ARBA" id="ARBA00023002"/>
    </source>
</evidence>
<accession>A0A7W7QEC2</accession>
<dbReference type="CDD" id="cd12172">
    <property type="entry name" value="PGDH_like_2"/>
    <property type="match status" value="1"/>
</dbReference>
<dbReference type="InterPro" id="IPR050857">
    <property type="entry name" value="D-2-hydroxyacid_DH"/>
</dbReference>
<dbReference type="Pfam" id="PF00389">
    <property type="entry name" value="2-Hacid_dh"/>
    <property type="match status" value="1"/>
</dbReference>
<evidence type="ECO:0000313" key="8">
    <source>
        <dbReference type="Proteomes" id="UP000520767"/>
    </source>
</evidence>
<dbReference type="EMBL" id="JACHJQ010000010">
    <property type="protein sequence ID" value="MBB4911734.1"/>
    <property type="molecule type" value="Genomic_DNA"/>
</dbReference>
<dbReference type="PANTHER" id="PTHR42789">
    <property type="entry name" value="D-ISOMER SPECIFIC 2-HYDROXYACID DEHYDROGENASE FAMILY PROTEIN (AFU_ORTHOLOGUE AFUA_6G10090)"/>
    <property type="match status" value="1"/>
</dbReference>
<keyword evidence="3" id="KW-0520">NAD</keyword>
<dbReference type="PANTHER" id="PTHR42789:SF1">
    <property type="entry name" value="D-ISOMER SPECIFIC 2-HYDROXYACID DEHYDROGENASE FAMILY PROTEIN (AFU_ORTHOLOGUE AFUA_6G10090)"/>
    <property type="match status" value="1"/>
</dbReference>
<sequence length="312" mass="32033">MNRAAGTVLVTTDYRDDEADAVLTAAGLRVRRRNGHDLVEALRGVTGAIVAHDPLTAGVLARAPALRAVVRSGVGYDAVDVDAAARLGIQVSNLPGINSNAVAEYTVGLLLAAARRLVESATGVSTGDWPRESGQELRGATLGLVGFGPAARAVAPLATAFGMTVLCATNHPAGSTVEFVDLPTLLRESDYVSLHTALTPGNHHLIDAAALALMKPTAILVNTARGALVDEEALATAVATGRLAGAALDVVATEPLPPASPLRGVDGITVYSHLAGQTAQARHATALAAAHELLAALRGEPRFPVNHPKEKQ</sequence>
<proteinExistence type="inferred from homology"/>
<dbReference type="InterPro" id="IPR029753">
    <property type="entry name" value="D-isomer_DH_CS"/>
</dbReference>
<evidence type="ECO:0000256" key="4">
    <source>
        <dbReference type="RuleBase" id="RU003719"/>
    </source>
</evidence>
<protein>
    <submittedName>
        <fullName evidence="7">Phosphoglycerate dehydrogenase-like enzyme</fullName>
    </submittedName>
</protein>
<dbReference type="InterPro" id="IPR006139">
    <property type="entry name" value="D-isomer_2_OHA_DH_cat_dom"/>
</dbReference>
<feature type="domain" description="D-isomer specific 2-hydroxyacid dehydrogenase catalytic" evidence="5">
    <location>
        <begin position="34"/>
        <end position="306"/>
    </location>
</feature>
<evidence type="ECO:0000313" key="7">
    <source>
        <dbReference type="EMBL" id="MBB4911734.1"/>
    </source>
</evidence>
<comment type="caution">
    <text evidence="7">The sequence shown here is derived from an EMBL/GenBank/DDBJ whole genome shotgun (WGS) entry which is preliminary data.</text>
</comment>
<keyword evidence="2 4" id="KW-0560">Oxidoreductase</keyword>
<feature type="domain" description="D-isomer specific 2-hydroxyacid dehydrogenase NAD-binding" evidence="6">
    <location>
        <begin position="107"/>
        <end position="275"/>
    </location>
</feature>
<evidence type="ECO:0000256" key="3">
    <source>
        <dbReference type="ARBA" id="ARBA00023027"/>
    </source>
</evidence>
<dbReference type="AlphaFoldDB" id="A0A7W7QEC2"/>
<evidence type="ECO:0000259" key="5">
    <source>
        <dbReference type="Pfam" id="PF00389"/>
    </source>
</evidence>